<feature type="domain" description="HTH tetR-type" evidence="5">
    <location>
        <begin position="6"/>
        <end position="66"/>
    </location>
</feature>
<dbReference type="PROSITE" id="PS01081">
    <property type="entry name" value="HTH_TETR_1"/>
    <property type="match status" value="1"/>
</dbReference>
<dbReference type="PRINTS" id="PR00455">
    <property type="entry name" value="HTHTETR"/>
</dbReference>
<dbReference type="InterPro" id="IPR050109">
    <property type="entry name" value="HTH-type_TetR-like_transc_reg"/>
</dbReference>
<protein>
    <submittedName>
        <fullName evidence="6">AcrR family transcriptional regulator</fullName>
    </submittedName>
</protein>
<evidence type="ECO:0000256" key="3">
    <source>
        <dbReference type="ARBA" id="ARBA00023163"/>
    </source>
</evidence>
<accession>A0A853CDR1</accession>
<dbReference type="InterPro" id="IPR023772">
    <property type="entry name" value="DNA-bd_HTH_TetR-type_CS"/>
</dbReference>
<organism evidence="6 7">
    <name type="scientific">Petropleomorpha daqingensis</name>
    <dbReference type="NCBI Taxonomy" id="2026353"/>
    <lineage>
        <taxon>Bacteria</taxon>
        <taxon>Bacillati</taxon>
        <taxon>Actinomycetota</taxon>
        <taxon>Actinomycetes</taxon>
        <taxon>Geodermatophilales</taxon>
        <taxon>Geodermatophilaceae</taxon>
        <taxon>Petropleomorpha</taxon>
    </lineage>
</organism>
<name>A0A853CDR1_9ACTN</name>
<dbReference type="Gene3D" id="1.10.357.10">
    <property type="entry name" value="Tetracycline Repressor, domain 2"/>
    <property type="match status" value="1"/>
</dbReference>
<dbReference type="InterPro" id="IPR009057">
    <property type="entry name" value="Homeodomain-like_sf"/>
</dbReference>
<dbReference type="GO" id="GO:0003700">
    <property type="term" value="F:DNA-binding transcription factor activity"/>
    <property type="evidence" value="ECO:0007669"/>
    <property type="project" value="TreeGrafter"/>
</dbReference>
<dbReference type="InterPro" id="IPR001647">
    <property type="entry name" value="HTH_TetR"/>
</dbReference>
<keyword evidence="1" id="KW-0805">Transcription regulation</keyword>
<dbReference type="EMBL" id="JACBZT010000001">
    <property type="protein sequence ID" value="NYJ05236.1"/>
    <property type="molecule type" value="Genomic_DNA"/>
</dbReference>
<dbReference type="Proteomes" id="UP000541969">
    <property type="component" value="Unassembled WGS sequence"/>
</dbReference>
<dbReference type="SUPFAM" id="SSF46689">
    <property type="entry name" value="Homeodomain-like"/>
    <property type="match status" value="1"/>
</dbReference>
<gene>
    <name evidence="6" type="ORF">GGQ55_001514</name>
</gene>
<dbReference type="PROSITE" id="PS50977">
    <property type="entry name" value="HTH_TETR_2"/>
    <property type="match status" value="1"/>
</dbReference>
<reference evidence="6 7" key="1">
    <citation type="submission" date="2020-07" db="EMBL/GenBank/DDBJ databases">
        <title>Sequencing the genomes of 1000 actinobacteria strains.</title>
        <authorList>
            <person name="Klenk H.-P."/>
        </authorList>
    </citation>
    <scope>NUCLEOTIDE SEQUENCE [LARGE SCALE GENOMIC DNA]</scope>
    <source>
        <strain evidence="6 7">DSM 104001</strain>
    </source>
</reference>
<dbReference type="Pfam" id="PF00440">
    <property type="entry name" value="TetR_N"/>
    <property type="match status" value="1"/>
</dbReference>
<keyword evidence="7" id="KW-1185">Reference proteome</keyword>
<dbReference type="PANTHER" id="PTHR30055">
    <property type="entry name" value="HTH-TYPE TRANSCRIPTIONAL REGULATOR RUTR"/>
    <property type="match status" value="1"/>
</dbReference>
<dbReference type="GO" id="GO:0000976">
    <property type="term" value="F:transcription cis-regulatory region binding"/>
    <property type="evidence" value="ECO:0007669"/>
    <property type="project" value="TreeGrafter"/>
</dbReference>
<evidence type="ECO:0000313" key="6">
    <source>
        <dbReference type="EMBL" id="NYJ05236.1"/>
    </source>
</evidence>
<evidence type="ECO:0000259" key="5">
    <source>
        <dbReference type="PROSITE" id="PS50977"/>
    </source>
</evidence>
<keyword evidence="3" id="KW-0804">Transcription</keyword>
<comment type="caution">
    <text evidence="6">The sequence shown here is derived from an EMBL/GenBank/DDBJ whole genome shotgun (WGS) entry which is preliminary data.</text>
</comment>
<evidence type="ECO:0000256" key="4">
    <source>
        <dbReference type="PROSITE-ProRule" id="PRU00335"/>
    </source>
</evidence>
<sequence length="187" mass="20480">MSRWEPDARGRLAQAAMELYRERGYEQTTVAQIAERAGVTERTFFRHFADKREVLFDGGQALQEHMVAAVEAAPPSESPLDLLAAALDAAAGQFAEMPPEFPRRRQEVVAAHPALQERELIKLARLSAALREALRHRGVAEPAAGLTAETGVAVFRVAFERWAAGEAGPDLAVVLRDSLAELRALSR</sequence>
<evidence type="ECO:0000256" key="2">
    <source>
        <dbReference type="ARBA" id="ARBA00023125"/>
    </source>
</evidence>
<dbReference type="AlphaFoldDB" id="A0A853CDR1"/>
<dbReference type="RefSeq" id="WP_179715849.1">
    <property type="nucleotide sequence ID" value="NZ_JACBZT010000001.1"/>
</dbReference>
<evidence type="ECO:0000256" key="1">
    <source>
        <dbReference type="ARBA" id="ARBA00023015"/>
    </source>
</evidence>
<feature type="DNA-binding region" description="H-T-H motif" evidence="4">
    <location>
        <begin position="29"/>
        <end position="48"/>
    </location>
</feature>
<proteinExistence type="predicted"/>
<keyword evidence="2 4" id="KW-0238">DNA-binding</keyword>
<dbReference type="PANTHER" id="PTHR30055:SF238">
    <property type="entry name" value="MYCOFACTOCIN BIOSYNTHESIS TRANSCRIPTIONAL REGULATOR MFTR-RELATED"/>
    <property type="match status" value="1"/>
</dbReference>
<evidence type="ECO:0000313" key="7">
    <source>
        <dbReference type="Proteomes" id="UP000541969"/>
    </source>
</evidence>